<evidence type="ECO:0000313" key="3">
    <source>
        <dbReference type="Proteomes" id="UP001215598"/>
    </source>
</evidence>
<proteinExistence type="predicted"/>
<dbReference type="Proteomes" id="UP001215598">
    <property type="component" value="Unassembled WGS sequence"/>
</dbReference>
<feature type="transmembrane region" description="Helical" evidence="1">
    <location>
        <begin position="15"/>
        <end position="38"/>
    </location>
</feature>
<accession>A0AAD7HYD0</accession>
<sequence length="86" mass="10349">MYLCLTRLLATFTRFYLVSTRLLLFLLFFHSISLYFWAEVAMPMHRLPSLFSFFRWPCTPPSGSLDKSLFFSFLFNESPRFPRLYT</sequence>
<dbReference type="AlphaFoldDB" id="A0AAD7HYD0"/>
<gene>
    <name evidence="2" type="ORF">B0H16DRAFT_1585477</name>
</gene>
<comment type="caution">
    <text evidence="2">The sequence shown here is derived from an EMBL/GenBank/DDBJ whole genome shotgun (WGS) entry which is preliminary data.</text>
</comment>
<keyword evidence="1" id="KW-0812">Transmembrane</keyword>
<organism evidence="2 3">
    <name type="scientific">Mycena metata</name>
    <dbReference type="NCBI Taxonomy" id="1033252"/>
    <lineage>
        <taxon>Eukaryota</taxon>
        <taxon>Fungi</taxon>
        <taxon>Dikarya</taxon>
        <taxon>Basidiomycota</taxon>
        <taxon>Agaricomycotina</taxon>
        <taxon>Agaricomycetes</taxon>
        <taxon>Agaricomycetidae</taxon>
        <taxon>Agaricales</taxon>
        <taxon>Marasmiineae</taxon>
        <taxon>Mycenaceae</taxon>
        <taxon>Mycena</taxon>
    </lineage>
</organism>
<evidence type="ECO:0000313" key="2">
    <source>
        <dbReference type="EMBL" id="KAJ7730133.1"/>
    </source>
</evidence>
<keyword evidence="1" id="KW-1133">Transmembrane helix</keyword>
<dbReference type="EMBL" id="JARKIB010000161">
    <property type="protein sequence ID" value="KAJ7730133.1"/>
    <property type="molecule type" value="Genomic_DNA"/>
</dbReference>
<evidence type="ECO:0000256" key="1">
    <source>
        <dbReference type="SAM" id="Phobius"/>
    </source>
</evidence>
<protein>
    <submittedName>
        <fullName evidence="2">Uncharacterized protein</fullName>
    </submittedName>
</protein>
<keyword evidence="3" id="KW-1185">Reference proteome</keyword>
<reference evidence="2" key="1">
    <citation type="submission" date="2023-03" db="EMBL/GenBank/DDBJ databases">
        <title>Massive genome expansion in bonnet fungi (Mycena s.s.) driven by repeated elements and novel gene families across ecological guilds.</title>
        <authorList>
            <consortium name="Lawrence Berkeley National Laboratory"/>
            <person name="Harder C.B."/>
            <person name="Miyauchi S."/>
            <person name="Viragh M."/>
            <person name="Kuo A."/>
            <person name="Thoen E."/>
            <person name="Andreopoulos B."/>
            <person name="Lu D."/>
            <person name="Skrede I."/>
            <person name="Drula E."/>
            <person name="Henrissat B."/>
            <person name="Morin E."/>
            <person name="Kohler A."/>
            <person name="Barry K."/>
            <person name="LaButti K."/>
            <person name="Morin E."/>
            <person name="Salamov A."/>
            <person name="Lipzen A."/>
            <person name="Mereny Z."/>
            <person name="Hegedus B."/>
            <person name="Baldrian P."/>
            <person name="Stursova M."/>
            <person name="Weitz H."/>
            <person name="Taylor A."/>
            <person name="Grigoriev I.V."/>
            <person name="Nagy L.G."/>
            <person name="Martin F."/>
            <person name="Kauserud H."/>
        </authorList>
    </citation>
    <scope>NUCLEOTIDE SEQUENCE</scope>
    <source>
        <strain evidence="2">CBHHK182m</strain>
    </source>
</reference>
<name>A0AAD7HYD0_9AGAR</name>
<keyword evidence="1" id="KW-0472">Membrane</keyword>